<evidence type="ECO:0000313" key="2">
    <source>
        <dbReference type="EMBL" id="QEA04899.1"/>
    </source>
</evidence>
<dbReference type="PANTHER" id="PTHR36837">
    <property type="entry name" value="POLY(3-HYDROXYALKANOATE) POLYMERASE SUBUNIT PHAC"/>
    <property type="match status" value="1"/>
</dbReference>
<sequence>MNAARRRQTGGRRLANARARGLAERLAQAYTVVETTPLYRLRHYAGGPGRPLLIVYSLVNRPELLDVSPRRSVVARLAASRPVYLLEWRDPEAADRFRDLADYALTGIGNALATVRARHGDGPPHLAGVCQGGYLALCHMARNPQAAATLTTLATPVDGAGPEDTLARMARGMDLSAVHASARNVPASELNWAFTALRPLPLLIDRYRTVPEDDDEALGEFLRMEHWMYEGPDQALTAFVEFVRALYRDNALIRGGLTLRGWPVRLEDVRVPVFNAAAEADHLVPLAAATALAGRTGGEYTEHRLPGGHLGVFISSHAHGTLYPALDDWLSARE</sequence>
<organism evidence="2">
    <name type="scientific">uncultured organism</name>
    <dbReference type="NCBI Taxonomy" id="155900"/>
    <lineage>
        <taxon>unclassified sequences</taxon>
        <taxon>environmental samples</taxon>
    </lineage>
</organism>
<feature type="domain" description="AB hydrolase-1" evidence="1">
    <location>
        <begin position="74"/>
        <end position="313"/>
    </location>
</feature>
<protein>
    <submittedName>
        <fullName evidence="2">Poly(3-hydroxyalkanoate) polymerase subunit PhaC</fullName>
        <ecNumber evidence="2">2.3.1.-</ecNumber>
    </submittedName>
</protein>
<evidence type="ECO:0000259" key="1">
    <source>
        <dbReference type="Pfam" id="PF00561"/>
    </source>
</evidence>
<dbReference type="EC" id="2.3.1.-" evidence="2"/>
<dbReference type="EMBL" id="MN079091">
    <property type="protein sequence ID" value="QEA04899.1"/>
    <property type="molecule type" value="Genomic_DNA"/>
</dbReference>
<dbReference type="AlphaFoldDB" id="A0A5B8R755"/>
<dbReference type="InterPro" id="IPR029058">
    <property type="entry name" value="AB_hydrolase_fold"/>
</dbReference>
<dbReference type="SUPFAM" id="SSF53474">
    <property type="entry name" value="alpha/beta-Hydrolases"/>
    <property type="match status" value="1"/>
</dbReference>
<name>A0A5B8R755_9ZZZZ</name>
<proteinExistence type="predicted"/>
<dbReference type="Pfam" id="PF00561">
    <property type="entry name" value="Abhydrolase_1"/>
    <property type="match status" value="1"/>
</dbReference>
<keyword evidence="2" id="KW-0808">Transferase</keyword>
<dbReference type="InterPro" id="IPR000073">
    <property type="entry name" value="AB_hydrolase_1"/>
</dbReference>
<accession>A0A5B8R755</accession>
<dbReference type="Gene3D" id="3.40.50.1820">
    <property type="entry name" value="alpha/beta hydrolase"/>
    <property type="match status" value="1"/>
</dbReference>
<dbReference type="InterPro" id="IPR051321">
    <property type="entry name" value="PHA/PHB_synthase"/>
</dbReference>
<keyword evidence="2" id="KW-0012">Acyltransferase</keyword>
<gene>
    <name evidence="2" type="primary">phaC_2</name>
    <name evidence="2" type="ORF">KBTEX_01217</name>
</gene>
<reference evidence="2" key="1">
    <citation type="submission" date="2019-06" db="EMBL/GenBank/DDBJ databases">
        <authorList>
            <person name="Murdoch R.W."/>
            <person name="Fathepure B."/>
        </authorList>
    </citation>
    <scope>NUCLEOTIDE SEQUENCE</scope>
</reference>
<dbReference type="PANTHER" id="PTHR36837:SF2">
    <property type="entry name" value="POLY(3-HYDROXYALKANOATE) POLYMERASE SUBUNIT PHAC"/>
    <property type="match status" value="1"/>
</dbReference>
<dbReference type="GO" id="GO:0016746">
    <property type="term" value="F:acyltransferase activity"/>
    <property type="evidence" value="ECO:0007669"/>
    <property type="project" value="UniProtKB-KW"/>
</dbReference>